<feature type="region of interest" description="Disordered" evidence="13">
    <location>
        <begin position="432"/>
        <end position="453"/>
    </location>
</feature>
<organism evidence="15 16">
    <name type="scientific">Rhodovulum steppense</name>
    <dbReference type="NCBI Taxonomy" id="540251"/>
    <lineage>
        <taxon>Bacteria</taxon>
        <taxon>Pseudomonadati</taxon>
        <taxon>Pseudomonadota</taxon>
        <taxon>Alphaproteobacteria</taxon>
        <taxon>Rhodobacterales</taxon>
        <taxon>Paracoccaceae</taxon>
        <taxon>Rhodovulum</taxon>
    </lineage>
</organism>
<evidence type="ECO:0000313" key="15">
    <source>
        <dbReference type="EMBL" id="TCM88082.1"/>
    </source>
</evidence>
<dbReference type="Pfam" id="PF01807">
    <property type="entry name" value="Zn_ribbon_DnaG"/>
    <property type="match status" value="1"/>
</dbReference>
<comment type="caution">
    <text evidence="15">The sequence shown here is derived from an EMBL/GenBank/DDBJ whole genome shotgun (WGS) entry which is preliminary data.</text>
</comment>
<evidence type="ECO:0000256" key="2">
    <source>
        <dbReference type="ARBA" id="ARBA00022515"/>
    </source>
</evidence>
<dbReference type="InterPro" id="IPR037068">
    <property type="entry name" value="DNA_primase_core_N_sf"/>
</dbReference>
<evidence type="ECO:0000256" key="9">
    <source>
        <dbReference type="ARBA" id="ARBA00022842"/>
    </source>
</evidence>
<evidence type="ECO:0000256" key="6">
    <source>
        <dbReference type="ARBA" id="ARBA00022723"/>
    </source>
</evidence>
<evidence type="ECO:0000256" key="12">
    <source>
        <dbReference type="HAMAP-Rule" id="MF_00974"/>
    </source>
</evidence>
<proteinExistence type="inferred from homology"/>
<keyword evidence="8 12" id="KW-0862">Zinc</keyword>
<dbReference type="CDD" id="cd03364">
    <property type="entry name" value="TOPRIM_DnaG_primases"/>
    <property type="match status" value="1"/>
</dbReference>
<feature type="domain" description="Toprim" evidence="14">
    <location>
        <begin position="262"/>
        <end position="346"/>
    </location>
</feature>
<dbReference type="InterPro" id="IPR006295">
    <property type="entry name" value="DNA_primase_DnaG"/>
</dbReference>
<dbReference type="Gene3D" id="3.90.980.10">
    <property type="entry name" value="DNA primase, catalytic core, N-terminal domain"/>
    <property type="match status" value="1"/>
</dbReference>
<evidence type="ECO:0000256" key="1">
    <source>
        <dbReference type="ARBA" id="ARBA00022478"/>
    </source>
</evidence>
<feature type="region of interest" description="Disordered" evidence="13">
    <location>
        <begin position="653"/>
        <end position="676"/>
    </location>
</feature>
<dbReference type="InterPro" id="IPR013264">
    <property type="entry name" value="DNAG_N"/>
</dbReference>
<dbReference type="Gene3D" id="3.40.1360.10">
    <property type="match status" value="1"/>
</dbReference>
<evidence type="ECO:0000313" key="16">
    <source>
        <dbReference type="Proteomes" id="UP000295277"/>
    </source>
</evidence>
<evidence type="ECO:0000259" key="14">
    <source>
        <dbReference type="PROSITE" id="PS50880"/>
    </source>
</evidence>
<dbReference type="PANTHER" id="PTHR30313">
    <property type="entry name" value="DNA PRIMASE"/>
    <property type="match status" value="1"/>
</dbReference>
<dbReference type="GO" id="GO:0005737">
    <property type="term" value="C:cytoplasm"/>
    <property type="evidence" value="ECO:0007669"/>
    <property type="project" value="TreeGrafter"/>
</dbReference>
<dbReference type="SUPFAM" id="SSF57783">
    <property type="entry name" value="Zinc beta-ribbon"/>
    <property type="match status" value="1"/>
</dbReference>
<accession>A0A4R1Z326</accession>
<evidence type="ECO:0000256" key="11">
    <source>
        <dbReference type="ARBA" id="ARBA00023163"/>
    </source>
</evidence>
<keyword evidence="6 12" id="KW-0479">Metal-binding</keyword>
<dbReference type="InterPro" id="IPR050219">
    <property type="entry name" value="DnaG_primase"/>
</dbReference>
<dbReference type="EC" id="2.7.7.101" evidence="12"/>
<dbReference type="SMART" id="SM00400">
    <property type="entry name" value="ZnF_CHCC"/>
    <property type="match status" value="1"/>
</dbReference>
<evidence type="ECO:0000256" key="13">
    <source>
        <dbReference type="SAM" id="MobiDB-lite"/>
    </source>
</evidence>
<dbReference type="RefSeq" id="WP_132693093.1">
    <property type="nucleotide sequence ID" value="NZ_SLVM01000001.1"/>
</dbReference>
<dbReference type="GO" id="GO:0000428">
    <property type="term" value="C:DNA-directed RNA polymerase complex"/>
    <property type="evidence" value="ECO:0007669"/>
    <property type="project" value="UniProtKB-KW"/>
</dbReference>
<dbReference type="GO" id="GO:0003677">
    <property type="term" value="F:DNA binding"/>
    <property type="evidence" value="ECO:0007669"/>
    <property type="project" value="UniProtKB-KW"/>
</dbReference>
<feature type="region of interest" description="Disordered" evidence="13">
    <location>
        <begin position="605"/>
        <end position="627"/>
    </location>
</feature>
<dbReference type="PANTHER" id="PTHR30313:SF2">
    <property type="entry name" value="DNA PRIMASE"/>
    <property type="match status" value="1"/>
</dbReference>
<sequence>MSLPPGFLDELRSRVSLAGVVGRKVMWDQRKSNQGKGDLWAPCPFHQEKTASFHVDDRKGFYYCFGCHAKGDALSFVQATENVGFMEAVEILAREAGMQMPARDPQAQQKADRRTQLAEVMEQALRHYRMQLRSGAAAEARAYLDRRGLGEAACDRWEIGFAPPGWQGLWEHLRSRGVAEDLILGAGLARPSDRGGTPYDVFRNRILFPIRDARGRAIAFGGRAMDPADSAKYLNSPQTDLFDKGLNLYNHGPAREAAGKGQTLIVAEGYMDVIALVEAGFGAAVAPLGTAITEAQLRLLWRIHPEPVIALDGDKAGIGAARRLIDLALPLLEAGHALRFALMPPGKDPDDVIRSGGAGAMGRLIEAARPMVQLLWERETEGKSFDSPERRAALDRDLRQALSRIKDPSLRRHYGEEINRLRWELFRPARGPARKGEWKGRPAPAAPRSSTRGSALVAAPARFEEDLREAVILATLIAHPALIPEFESELERLECGAAEHAGLLAALVAEAHAAPRAAPAAFRAAIEARVGREPLEKLFALGHVRIAPPIRDPGDAAKAALCLAEELAKLSATRGAEREIEEAMHDLQGLADEGLTWRLGQAAEARNRAGRRQSEDRTDYEIGPNGARISRDEKDAFAELLDRIDYSRGKRRIRGAVDRETSATSGESGGLPDDSR</sequence>
<dbReference type="PROSITE" id="PS50880">
    <property type="entry name" value="TOPRIM"/>
    <property type="match status" value="1"/>
</dbReference>
<dbReference type="InterPro" id="IPR036977">
    <property type="entry name" value="DNA_primase_Znf_CHC2"/>
</dbReference>
<dbReference type="Pfam" id="PF10410">
    <property type="entry name" value="DnaB_bind"/>
    <property type="match status" value="1"/>
</dbReference>
<dbReference type="InterPro" id="IPR019475">
    <property type="entry name" value="DNA_primase_DnaB-bd"/>
</dbReference>
<dbReference type="GO" id="GO:0008270">
    <property type="term" value="F:zinc ion binding"/>
    <property type="evidence" value="ECO:0007669"/>
    <property type="project" value="UniProtKB-UniRule"/>
</dbReference>
<comment type="domain">
    <text evidence="12">Contains an N-terminal zinc-binding domain, a central core domain that contains the primase activity, and a C-terminal DnaB-binding domain.</text>
</comment>
<keyword evidence="10 12" id="KW-0238">DNA-binding</keyword>
<keyword evidence="3 12" id="KW-0808">Transferase</keyword>
<dbReference type="AlphaFoldDB" id="A0A4R1Z326"/>
<evidence type="ECO:0000256" key="5">
    <source>
        <dbReference type="ARBA" id="ARBA00022705"/>
    </source>
</evidence>
<comment type="subunit">
    <text evidence="12">Monomer. Interacts with DnaB.</text>
</comment>
<dbReference type="SUPFAM" id="SSF56731">
    <property type="entry name" value="DNA primase core"/>
    <property type="match status" value="1"/>
</dbReference>
<dbReference type="InterPro" id="IPR002694">
    <property type="entry name" value="Znf_CHC2"/>
</dbReference>
<dbReference type="InterPro" id="IPR006171">
    <property type="entry name" value="TOPRIM_dom"/>
</dbReference>
<comment type="cofactor">
    <cofactor evidence="12">
        <name>Zn(2+)</name>
        <dbReference type="ChEBI" id="CHEBI:29105"/>
    </cofactor>
    <text evidence="12">Binds 1 zinc ion per monomer.</text>
</comment>
<dbReference type="SMART" id="SM00493">
    <property type="entry name" value="TOPRIM"/>
    <property type="match status" value="1"/>
</dbReference>
<keyword evidence="7 12" id="KW-0863">Zinc-finger</keyword>
<dbReference type="Pfam" id="PF13155">
    <property type="entry name" value="Toprim_2"/>
    <property type="match status" value="1"/>
</dbReference>
<dbReference type="GO" id="GO:0003899">
    <property type="term" value="F:DNA-directed RNA polymerase activity"/>
    <property type="evidence" value="ECO:0007669"/>
    <property type="project" value="UniProtKB-UniRule"/>
</dbReference>
<keyword evidence="9" id="KW-0460">Magnesium</keyword>
<comment type="catalytic activity">
    <reaction evidence="12">
        <text>ssDNA + n NTP = ssDNA/pppN(pN)n-1 hybrid + (n-1) diphosphate.</text>
        <dbReference type="EC" id="2.7.7.101"/>
    </reaction>
</comment>
<dbReference type="GO" id="GO:0006269">
    <property type="term" value="P:DNA replication, synthesis of primer"/>
    <property type="evidence" value="ECO:0007669"/>
    <property type="project" value="UniProtKB-UniRule"/>
</dbReference>
<protein>
    <recommendedName>
        <fullName evidence="12">DNA primase</fullName>
        <ecNumber evidence="12">2.7.7.101</ecNumber>
    </recommendedName>
</protein>
<keyword evidence="1 12" id="KW-0240">DNA-directed RNA polymerase</keyword>
<dbReference type="OrthoDB" id="9803773at2"/>
<gene>
    <name evidence="12" type="primary">dnaG</name>
    <name evidence="15" type="ORF">EV216_10192</name>
</gene>
<dbReference type="HAMAP" id="MF_00974">
    <property type="entry name" value="DNA_primase_DnaG"/>
    <property type="match status" value="1"/>
</dbReference>
<name>A0A4R1Z326_9RHOB</name>
<keyword evidence="5 12" id="KW-0235">DNA replication</keyword>
<keyword evidence="2 12" id="KW-0639">Primosome</keyword>
<keyword evidence="4 12" id="KW-0548">Nucleotidyltransferase</keyword>
<dbReference type="InterPro" id="IPR030846">
    <property type="entry name" value="DnaG_bac"/>
</dbReference>
<comment type="similarity">
    <text evidence="12">Belongs to the DnaG primase family.</text>
</comment>
<keyword evidence="11 12" id="KW-0804">Transcription</keyword>
<evidence type="ECO:0000256" key="3">
    <source>
        <dbReference type="ARBA" id="ARBA00022679"/>
    </source>
</evidence>
<evidence type="ECO:0000256" key="7">
    <source>
        <dbReference type="ARBA" id="ARBA00022771"/>
    </source>
</evidence>
<feature type="zinc finger region" description="CHC2-type" evidence="12">
    <location>
        <begin position="43"/>
        <end position="67"/>
    </location>
</feature>
<dbReference type="NCBIfam" id="TIGR01391">
    <property type="entry name" value="dnaG"/>
    <property type="match status" value="1"/>
</dbReference>
<dbReference type="Gene3D" id="3.90.580.10">
    <property type="entry name" value="Zinc finger, CHC2-type domain"/>
    <property type="match status" value="1"/>
</dbReference>
<evidence type="ECO:0000256" key="4">
    <source>
        <dbReference type="ARBA" id="ARBA00022695"/>
    </source>
</evidence>
<evidence type="ECO:0000256" key="10">
    <source>
        <dbReference type="ARBA" id="ARBA00023125"/>
    </source>
</evidence>
<dbReference type="Proteomes" id="UP000295277">
    <property type="component" value="Unassembled WGS sequence"/>
</dbReference>
<dbReference type="GO" id="GO:1990077">
    <property type="term" value="C:primosome complex"/>
    <property type="evidence" value="ECO:0007669"/>
    <property type="project" value="UniProtKB-KW"/>
</dbReference>
<keyword evidence="16" id="KW-1185">Reference proteome</keyword>
<dbReference type="InterPro" id="IPR034151">
    <property type="entry name" value="TOPRIM_DnaG_bac"/>
</dbReference>
<evidence type="ECO:0000256" key="8">
    <source>
        <dbReference type="ARBA" id="ARBA00022833"/>
    </source>
</evidence>
<reference evidence="15 16" key="1">
    <citation type="submission" date="2019-03" db="EMBL/GenBank/DDBJ databases">
        <title>Genomic Encyclopedia of Type Strains, Phase IV (KMG-IV): sequencing the most valuable type-strain genomes for metagenomic binning, comparative biology and taxonomic classification.</title>
        <authorList>
            <person name="Goeker M."/>
        </authorList>
    </citation>
    <scope>NUCLEOTIDE SEQUENCE [LARGE SCALE GENOMIC DNA]</scope>
    <source>
        <strain evidence="15 16">DSM 21153</strain>
    </source>
</reference>
<dbReference type="Pfam" id="PF08275">
    <property type="entry name" value="DNAG_N"/>
    <property type="match status" value="1"/>
</dbReference>
<comment type="function">
    <text evidence="12">RNA polymerase that catalyzes the synthesis of short RNA molecules used as primers for DNA polymerase during DNA replication.</text>
</comment>
<dbReference type="EMBL" id="SLVM01000001">
    <property type="protein sequence ID" value="TCM88082.1"/>
    <property type="molecule type" value="Genomic_DNA"/>
</dbReference>